<keyword evidence="3" id="KW-1185">Reference proteome</keyword>
<sequence length="591" mass="63179">MDKHGVPLGTLKECLEFLAWLNNDKKTRSLVAKELSNRLKGKYQDVNPSKSGDALTTFLISVSKFHKKLCRNANAVNNGKQDPIAVLDALLECIPKFLAVMYFLRYQVDDKFNKLGGGKWAGLQVGVGILGGELQTYLTEPPSSKKYGVVPGGFGKQELKRGYRQGSYMTDDLEQICEKYSHMPNIRNYFLDVYSTSVLGQHGTDLPNTANALALVRTFCLIVGGEDGRDGGQIKSKLDEEITMYGKSICWNNLKEHCEKLKSEFRKIFTNQRFSFTGFGRDTKDLMKEEFAKVTAKWLRDNLGQVKANLEKIKIDNTMKSTADYFTKNLFPYGFTFDRYNFERQKAQQNVLQENWANVINVLRQKGDGLERLKTILDGEVCPPEKKEDEDEEGTKAEGAQNQGKKGDAPPCQNTSQSRDASSGSASGDSATTLSAGKDGAAGLKGPTGEKGSKGPPGPVAPASSSTQDTSAKQTVQPHQPAPQAPPVPPPPLATGNSPGTPSQQGIPGAGSPGGDTQGLQPAVSPVAVLTQTPGVTGSMIGPTGGKVAVAQGGQPGSQAPGQTPSSVTAAPGATPSGGGGSGYAYYIEPC</sequence>
<feature type="compositionally biased region" description="Pro residues" evidence="1">
    <location>
        <begin position="480"/>
        <end position="493"/>
    </location>
</feature>
<feature type="compositionally biased region" description="Gly residues" evidence="1">
    <location>
        <begin position="508"/>
        <end position="517"/>
    </location>
</feature>
<feature type="compositionally biased region" description="Basic and acidic residues" evidence="1">
    <location>
        <begin position="375"/>
        <end position="387"/>
    </location>
</feature>
<dbReference type="EMBL" id="BDSA01000001">
    <property type="protein sequence ID" value="GBE59919.1"/>
    <property type="molecule type" value="Genomic_DNA"/>
</dbReference>
<feature type="region of interest" description="Disordered" evidence="1">
    <location>
        <begin position="375"/>
        <end position="591"/>
    </location>
</feature>
<feature type="compositionally biased region" description="Low complexity" evidence="1">
    <location>
        <begin position="415"/>
        <end position="437"/>
    </location>
</feature>
<proteinExistence type="predicted"/>
<organism evidence="2 3">
    <name type="scientific">Babesia ovata</name>
    <dbReference type="NCBI Taxonomy" id="189622"/>
    <lineage>
        <taxon>Eukaryota</taxon>
        <taxon>Sar</taxon>
        <taxon>Alveolata</taxon>
        <taxon>Apicomplexa</taxon>
        <taxon>Aconoidasida</taxon>
        <taxon>Piroplasmida</taxon>
        <taxon>Babesiidae</taxon>
        <taxon>Babesia</taxon>
    </lineage>
</organism>
<protein>
    <submittedName>
        <fullName evidence="2">Ribosome-binding protein 1, putative</fullName>
    </submittedName>
</protein>
<accession>A0A2H6KAE2</accession>
<dbReference type="OrthoDB" id="366931at2759"/>
<gene>
    <name evidence="2" type="ORF">BOVATA_014120</name>
</gene>
<dbReference type="Proteomes" id="UP000236319">
    <property type="component" value="Unassembled WGS sequence"/>
</dbReference>
<feature type="compositionally biased region" description="Low complexity" evidence="1">
    <location>
        <begin position="548"/>
        <end position="575"/>
    </location>
</feature>
<dbReference type="AlphaFoldDB" id="A0A2H6KAE2"/>
<name>A0A2H6KAE2_9APIC</name>
<feature type="compositionally biased region" description="Polar residues" evidence="1">
    <location>
        <begin position="495"/>
        <end position="506"/>
    </location>
</feature>
<dbReference type="GeneID" id="39873689"/>
<evidence type="ECO:0000313" key="3">
    <source>
        <dbReference type="Proteomes" id="UP000236319"/>
    </source>
</evidence>
<dbReference type="VEuPathDB" id="PiroplasmaDB:BOVATA_014120"/>
<comment type="caution">
    <text evidence="2">The sequence shown here is derived from an EMBL/GenBank/DDBJ whole genome shotgun (WGS) entry which is preliminary data.</text>
</comment>
<reference evidence="2 3" key="1">
    <citation type="journal article" date="2017" name="BMC Genomics">
        <title>Whole-genome assembly of Babesia ovata and comparative genomics between closely related pathogens.</title>
        <authorList>
            <person name="Yamagishi J."/>
            <person name="Asada M."/>
            <person name="Hakimi H."/>
            <person name="Tanaka T.Q."/>
            <person name="Sugimoto C."/>
            <person name="Kawazu S."/>
        </authorList>
    </citation>
    <scope>NUCLEOTIDE SEQUENCE [LARGE SCALE GENOMIC DNA]</scope>
    <source>
        <strain evidence="2 3">Miyake</strain>
    </source>
</reference>
<evidence type="ECO:0000256" key="1">
    <source>
        <dbReference type="SAM" id="MobiDB-lite"/>
    </source>
</evidence>
<evidence type="ECO:0000313" key="2">
    <source>
        <dbReference type="EMBL" id="GBE59919.1"/>
    </source>
</evidence>
<dbReference type="RefSeq" id="XP_028866162.1">
    <property type="nucleotide sequence ID" value="XM_029010329.1"/>
</dbReference>